<dbReference type="InterPro" id="IPR018958">
    <property type="entry name" value="Knr4/Smi1-like_dom"/>
</dbReference>
<reference evidence="2 3" key="1">
    <citation type="submission" date="2018-11" db="EMBL/GenBank/DDBJ databases">
        <title>Proposal to divide the Flavobacteriaceae and reorganize its genera based on Amino Acid Identity values calculated from whole genome sequences.</title>
        <authorList>
            <person name="Nicholson A.C."/>
            <person name="Gulvik C.A."/>
            <person name="Whitney A.M."/>
            <person name="Humrighouse B.W."/>
            <person name="Bell M."/>
            <person name="Holmes B."/>
            <person name="Steigerwalt A.G."/>
            <person name="Villarma A."/>
            <person name="Sheth M."/>
            <person name="Batra D."/>
            <person name="Pryor J."/>
            <person name="Bernardet J.-F."/>
            <person name="Hugo C."/>
            <person name="Kampfer P."/>
            <person name="Newman J."/>
            <person name="McQuiston J.R."/>
        </authorList>
    </citation>
    <scope>NUCLEOTIDE SEQUENCE [LARGE SCALE GENOMIC DNA]</scope>
    <source>
        <strain evidence="2 3">G0041</strain>
    </source>
</reference>
<dbReference type="Pfam" id="PF09346">
    <property type="entry name" value="SMI1_KNR4"/>
    <property type="match status" value="1"/>
</dbReference>
<feature type="domain" description="Knr4/Smi1-like" evidence="1">
    <location>
        <begin position="24"/>
        <end position="118"/>
    </location>
</feature>
<proteinExistence type="predicted"/>
<evidence type="ECO:0000313" key="2">
    <source>
        <dbReference type="EMBL" id="AZA93496.1"/>
    </source>
</evidence>
<dbReference type="InterPro" id="IPR037883">
    <property type="entry name" value="Knr4/Smi1-like_sf"/>
</dbReference>
<keyword evidence="3" id="KW-1185">Reference proteome</keyword>
<gene>
    <name evidence="2" type="ORF">EG343_24240</name>
</gene>
<sequence length="163" mass="19147">MIMLFKIRSIEEIETEILKEKGNVQNFPKTIDFPFPKCYKNMVTVIKTTEIASEAIVYSAIEAVNENKEFVLPDSWCFAGNGQGDRWFLDRSGAVFFYNHDDDEKLEPMNISFEEWLQMAFIVQQLDFYLDEYDEVSEPVRQNFYDTLNAIHPQLGENYPFIV</sequence>
<dbReference type="Proteomes" id="UP000278288">
    <property type="component" value="Chromosome"/>
</dbReference>
<dbReference type="AlphaFoldDB" id="A0AAD0YVD3"/>
<name>A0AAD0YVD3_CHRNA</name>
<dbReference type="SUPFAM" id="SSF160631">
    <property type="entry name" value="SMI1/KNR4-like"/>
    <property type="match status" value="1"/>
</dbReference>
<organism evidence="2 3">
    <name type="scientific">Chryseobacterium nakagawai</name>
    <dbReference type="NCBI Taxonomy" id="1241982"/>
    <lineage>
        <taxon>Bacteria</taxon>
        <taxon>Pseudomonadati</taxon>
        <taxon>Bacteroidota</taxon>
        <taxon>Flavobacteriia</taxon>
        <taxon>Flavobacteriales</taxon>
        <taxon>Weeksellaceae</taxon>
        <taxon>Chryseobacterium group</taxon>
        <taxon>Chryseobacterium</taxon>
    </lineage>
</organism>
<dbReference type="Gene3D" id="3.40.1580.10">
    <property type="entry name" value="SMI1/KNR4-like"/>
    <property type="match status" value="1"/>
</dbReference>
<dbReference type="KEGG" id="cnk:EG343_24240"/>
<dbReference type="EMBL" id="CP033923">
    <property type="protein sequence ID" value="AZA93496.1"/>
    <property type="molecule type" value="Genomic_DNA"/>
</dbReference>
<protein>
    <recommendedName>
        <fullName evidence="1">Knr4/Smi1-like domain-containing protein</fullName>
    </recommendedName>
</protein>
<evidence type="ECO:0000313" key="3">
    <source>
        <dbReference type="Proteomes" id="UP000278288"/>
    </source>
</evidence>
<accession>A0AAD0YVD3</accession>
<evidence type="ECO:0000259" key="1">
    <source>
        <dbReference type="Pfam" id="PF09346"/>
    </source>
</evidence>